<dbReference type="SMART" id="SM00184">
    <property type="entry name" value="RING"/>
    <property type="match status" value="1"/>
</dbReference>
<evidence type="ECO:0000256" key="6">
    <source>
        <dbReference type="ARBA" id="ARBA00022692"/>
    </source>
</evidence>
<evidence type="ECO:0000259" key="18">
    <source>
        <dbReference type="PROSITE" id="PS50089"/>
    </source>
</evidence>
<dbReference type="EC" id="2.3.2.27" evidence="4"/>
<feature type="compositionally biased region" description="Acidic residues" evidence="16">
    <location>
        <begin position="391"/>
        <end position="401"/>
    </location>
</feature>
<evidence type="ECO:0000313" key="19">
    <source>
        <dbReference type="EMBL" id="CAH67102.1"/>
    </source>
</evidence>
<feature type="region of interest" description="Disordered" evidence="16">
    <location>
        <begin position="148"/>
        <end position="183"/>
    </location>
</feature>
<keyword evidence="10" id="KW-0833">Ubl conjugation pathway</keyword>
<evidence type="ECO:0000256" key="7">
    <source>
        <dbReference type="ARBA" id="ARBA00022723"/>
    </source>
</evidence>
<feature type="transmembrane region" description="Helical" evidence="17">
    <location>
        <begin position="193"/>
        <end position="215"/>
    </location>
</feature>
<comment type="similarity">
    <text evidence="14">Belongs to the RING-type zinc finger family. ATL subfamily.</text>
</comment>
<dbReference type="UniPathway" id="UPA00143"/>
<reference evidence="19" key="2">
    <citation type="submission" date="2004-10" db="EMBL/GenBank/DDBJ databases">
        <title>Chromosome-wide comparison between domesticated rice subspecies indica and japonica.</title>
        <authorList>
            <person name="Han B."/>
        </authorList>
    </citation>
    <scope>NUCLEOTIDE SEQUENCE</scope>
</reference>
<dbReference type="FunFam" id="3.30.40.10:FF:000285">
    <property type="entry name" value="RING-H2 finger protein ATL43"/>
    <property type="match status" value="1"/>
</dbReference>
<dbReference type="InterPro" id="IPR044600">
    <property type="entry name" value="ATL1/ATL16-like"/>
</dbReference>
<keyword evidence="5" id="KW-0808">Transferase</keyword>
<dbReference type="GO" id="GO:0008270">
    <property type="term" value="F:zinc ion binding"/>
    <property type="evidence" value="ECO:0007669"/>
    <property type="project" value="UniProtKB-KW"/>
</dbReference>
<dbReference type="PANTHER" id="PTHR46913:SF19">
    <property type="entry name" value="RING-TYPE E3 UBIQUITIN TRANSFERASE"/>
    <property type="match status" value="1"/>
</dbReference>
<organism evidence="19">
    <name type="scientific">Oryza sativa</name>
    <name type="common">Rice</name>
    <dbReference type="NCBI Taxonomy" id="4530"/>
    <lineage>
        <taxon>Eukaryota</taxon>
        <taxon>Viridiplantae</taxon>
        <taxon>Streptophyta</taxon>
        <taxon>Embryophyta</taxon>
        <taxon>Tracheophyta</taxon>
        <taxon>Spermatophyta</taxon>
        <taxon>Magnoliopsida</taxon>
        <taxon>Liliopsida</taxon>
        <taxon>Poales</taxon>
        <taxon>Poaceae</taxon>
        <taxon>BOP clade</taxon>
        <taxon>Oryzoideae</taxon>
        <taxon>Oryzeae</taxon>
        <taxon>Oryzinae</taxon>
        <taxon>Oryza</taxon>
    </lineage>
</organism>
<evidence type="ECO:0000256" key="10">
    <source>
        <dbReference type="ARBA" id="ARBA00022786"/>
    </source>
</evidence>
<feature type="region of interest" description="Disordered" evidence="16">
    <location>
        <begin position="448"/>
        <end position="495"/>
    </location>
</feature>
<accession>Q01JI7</accession>
<comment type="catalytic activity">
    <reaction evidence="1">
        <text>S-ubiquitinyl-[E2 ubiquitin-conjugating enzyme]-L-cysteine + [acceptor protein]-L-lysine = [E2 ubiquitin-conjugating enzyme]-L-cysteine + N(6)-ubiquitinyl-[acceptor protein]-L-lysine.</text>
        <dbReference type="EC" id="2.3.2.27"/>
    </reaction>
</comment>
<keyword evidence="8" id="KW-0732">Signal</keyword>
<dbReference type="InterPro" id="IPR001841">
    <property type="entry name" value="Znf_RING"/>
</dbReference>
<dbReference type="Gene3D" id="3.30.40.10">
    <property type="entry name" value="Zinc/RING finger domain, C3HC4 (zinc finger)"/>
    <property type="match status" value="1"/>
</dbReference>
<sequence length="514" mass="53489">MPPYHVTGQQATTAPTKLFHARRVQLAHQLAPTNLPQVHPLSPPASLPPPPPPRVKKTRHAFDPASDLPPTFLRTTPARRADAAGESSQVVAHLLTASAMPLHHRRALHSNDCDDGGYGCSSWPLSPPPPSVILTPFASPSPAPWACPPAFPAPSPSPLHGAAGGRRDQGGYHGSPPGGGGDADEHRRRIINLIVVGAAALAFLSMILLVVIVAVRRRRLRRRRQRQQALLAPAAPADAVAVNVEDGGDDDAEGGGGGGGGGGVVHHIWYIRTVGLDEAAIDSIAATRYRAGAGLLGAADCSVCLGEFQDGELVRLLPKCGHAFHVPCIDTWLRAHVNCPLCRSDVLGPAATATESGGGDTGSMPQADPVANTIAAAQQAAAPGDAILERQEEEEEAEQEDQGAPPHMEENRQEQSSSPDPLPPPRNVRRAASMDAAIVSTAAEVAALERLPEAAPEEEQSGGGGGGDKRGGAPGASCLKVSSSGRLSNLGAAERLPRSFFSRHCRARSSVLPL</sequence>
<evidence type="ECO:0000256" key="4">
    <source>
        <dbReference type="ARBA" id="ARBA00012483"/>
    </source>
</evidence>
<evidence type="ECO:0000256" key="5">
    <source>
        <dbReference type="ARBA" id="ARBA00022679"/>
    </source>
</evidence>
<dbReference type="EMBL" id="CR855170">
    <property type="protein sequence ID" value="CAH67102.1"/>
    <property type="molecule type" value="Genomic_DNA"/>
</dbReference>
<feature type="domain" description="RING-type" evidence="18">
    <location>
        <begin position="301"/>
        <end position="343"/>
    </location>
</feature>
<dbReference type="Pfam" id="PF13639">
    <property type="entry name" value="zf-RING_2"/>
    <property type="match status" value="1"/>
</dbReference>
<keyword evidence="11" id="KW-0862">Zinc</keyword>
<feature type="region of interest" description="Disordered" evidence="16">
    <location>
        <begin position="34"/>
        <end position="71"/>
    </location>
</feature>
<keyword evidence="9 15" id="KW-0863">Zinc-finger</keyword>
<feature type="compositionally biased region" description="Pro residues" evidence="16">
    <location>
        <begin position="41"/>
        <end position="53"/>
    </location>
</feature>
<dbReference type="CDD" id="cd16461">
    <property type="entry name" value="RING-H2_EL5-like"/>
    <property type="match status" value="1"/>
</dbReference>
<evidence type="ECO:0000256" key="3">
    <source>
        <dbReference type="ARBA" id="ARBA00004906"/>
    </source>
</evidence>
<keyword evidence="6 17" id="KW-0812">Transmembrane</keyword>
<evidence type="ECO:0000256" key="17">
    <source>
        <dbReference type="SAM" id="Phobius"/>
    </source>
</evidence>
<evidence type="ECO:0000256" key="12">
    <source>
        <dbReference type="ARBA" id="ARBA00022989"/>
    </source>
</evidence>
<keyword evidence="13 17" id="KW-0472">Membrane</keyword>
<evidence type="ECO:0000256" key="1">
    <source>
        <dbReference type="ARBA" id="ARBA00000900"/>
    </source>
</evidence>
<evidence type="ECO:0000256" key="14">
    <source>
        <dbReference type="ARBA" id="ARBA00024209"/>
    </source>
</evidence>
<dbReference type="GO" id="GO:0016567">
    <property type="term" value="P:protein ubiquitination"/>
    <property type="evidence" value="ECO:0007669"/>
    <property type="project" value="UniProtKB-UniPathway"/>
</dbReference>
<feature type="compositionally biased region" description="Gly residues" evidence="16">
    <location>
        <begin position="171"/>
        <end position="181"/>
    </location>
</feature>
<dbReference type="AlphaFoldDB" id="Q01JI7"/>
<name>Q01JI7_ORYSA</name>
<evidence type="ECO:0000256" key="2">
    <source>
        <dbReference type="ARBA" id="ARBA00004167"/>
    </source>
</evidence>
<evidence type="ECO:0000256" key="13">
    <source>
        <dbReference type="ARBA" id="ARBA00023136"/>
    </source>
</evidence>
<evidence type="ECO:0000256" key="11">
    <source>
        <dbReference type="ARBA" id="ARBA00022833"/>
    </source>
</evidence>
<dbReference type="PANTHER" id="PTHR46913">
    <property type="entry name" value="RING-H2 FINGER PROTEIN ATL16"/>
    <property type="match status" value="1"/>
</dbReference>
<evidence type="ECO:0000256" key="16">
    <source>
        <dbReference type="SAM" id="MobiDB-lite"/>
    </source>
</evidence>
<evidence type="ECO:0000256" key="8">
    <source>
        <dbReference type="ARBA" id="ARBA00022729"/>
    </source>
</evidence>
<evidence type="ECO:0000256" key="9">
    <source>
        <dbReference type="ARBA" id="ARBA00022771"/>
    </source>
</evidence>
<feature type="region of interest" description="Disordered" evidence="16">
    <location>
        <begin position="391"/>
        <end position="434"/>
    </location>
</feature>
<dbReference type="InterPro" id="IPR013083">
    <property type="entry name" value="Znf_RING/FYVE/PHD"/>
</dbReference>
<comment type="subcellular location">
    <subcellularLocation>
        <location evidence="2">Membrane</location>
        <topology evidence="2">Single-pass membrane protein</topology>
    </subcellularLocation>
</comment>
<comment type="pathway">
    <text evidence="3">Protein modification; protein ubiquitination.</text>
</comment>
<reference evidence="19" key="1">
    <citation type="journal article" date="2002" name="Nature">
        <title>Sequence and analysis of rice chromosome 4.</title>
        <authorList>
            <person name="Feng Q."/>
            <person name="Zhang Y."/>
            <person name="Hao P."/>
            <person name="Wang S."/>
            <person name="Fu G."/>
            <person name="Huang Y."/>
            <person name="Li Y."/>
            <person name="Zhu J."/>
            <person name="Liu Y."/>
            <person name="Hu X."/>
            <person name="Jia P."/>
            <person name="Zhang Y."/>
            <person name="Zhao Q."/>
            <person name="Ying K."/>
            <person name="Yu S."/>
            <person name="Tang Y."/>
            <person name="Weng Q."/>
            <person name="Zhang L."/>
            <person name="Lu Y."/>
            <person name="Mu J."/>
            <person name="Lu Y."/>
            <person name="Zhang L.S."/>
            <person name="Yu Z."/>
            <person name="Fan D."/>
            <person name="Liu X."/>
            <person name="Lu T."/>
            <person name="Li C."/>
            <person name="Wu Y."/>
            <person name="Sun T."/>
            <person name="Lei H."/>
            <person name="Li T."/>
            <person name="Hu H."/>
            <person name="Guan J."/>
            <person name="Wu M."/>
            <person name="Zhang R."/>
            <person name="Zhou B."/>
            <person name="Chen Z."/>
            <person name="Chen L."/>
            <person name="Jin Z."/>
            <person name="Wang R."/>
            <person name="Yin H."/>
            <person name="Cai Z."/>
            <person name="Ren S."/>
            <person name="Lv G."/>
            <person name="Gu W."/>
            <person name="Zhu G."/>
            <person name="Tu Y."/>
            <person name="Jia J."/>
            <person name="Zhang Y."/>
            <person name="Chen J."/>
            <person name="Kang H."/>
            <person name="Chen X."/>
            <person name="Shao C."/>
            <person name="Sun Y."/>
            <person name="Hu Q."/>
            <person name="Zhang X."/>
            <person name="Zhang W."/>
            <person name="Wang L."/>
            <person name="Ding C."/>
            <person name="Sheng H."/>
            <person name="Gu J."/>
            <person name="Chen S."/>
            <person name="Ni L."/>
            <person name="Zhu F."/>
            <person name="Chen W."/>
            <person name="Lan L."/>
            <person name="Lai Y."/>
            <person name="Cheng Z."/>
            <person name="Gu M."/>
            <person name="Jiang J."/>
            <person name="Li J."/>
            <person name="Hong G."/>
            <person name="Xue Y."/>
            <person name="Han B."/>
        </authorList>
    </citation>
    <scope>NUCLEOTIDE SEQUENCE</scope>
</reference>
<dbReference type="PROSITE" id="PS50089">
    <property type="entry name" value="ZF_RING_2"/>
    <property type="match status" value="1"/>
</dbReference>
<gene>
    <name evidence="19" type="primary">H0818E04.19</name>
</gene>
<feature type="compositionally biased region" description="Pro residues" evidence="16">
    <location>
        <begin position="148"/>
        <end position="157"/>
    </location>
</feature>
<dbReference type="SUPFAM" id="SSF57850">
    <property type="entry name" value="RING/U-box"/>
    <property type="match status" value="1"/>
</dbReference>
<proteinExistence type="inferred from homology"/>
<keyword evidence="7" id="KW-0479">Metal-binding</keyword>
<keyword evidence="12 17" id="KW-1133">Transmembrane helix</keyword>
<evidence type="ECO:0000256" key="15">
    <source>
        <dbReference type="PROSITE-ProRule" id="PRU00175"/>
    </source>
</evidence>
<dbReference type="GO" id="GO:0016020">
    <property type="term" value="C:membrane"/>
    <property type="evidence" value="ECO:0007669"/>
    <property type="project" value="UniProtKB-SubCell"/>
</dbReference>
<dbReference type="GO" id="GO:0061630">
    <property type="term" value="F:ubiquitin protein ligase activity"/>
    <property type="evidence" value="ECO:0007669"/>
    <property type="project" value="UniProtKB-EC"/>
</dbReference>
<protein>
    <recommendedName>
        <fullName evidence="4">RING-type E3 ubiquitin transferase</fullName>
        <ecNumber evidence="4">2.3.2.27</ecNumber>
    </recommendedName>
</protein>